<sequence length="250" mass="29148">MEKEEPVLNENTLQLYQDYVGIKDPQELRLHLKHIQDRLAKEGKIFYRCIQRYEFAFSRIYHRFFYQRILDLGRTIKEPYFLDIGCCTGTDLRKLLLDGYPANFLVGLDIEPTYIDCGYALFRDKDHCPIQFIVGDVSLLTTQMSMIHAGSVFHLFSDIHMVRDFLRKLTRVLKPGGIMAGCHVCAESSTQYFRASSQSMKFYIGIHDFQDLLVSQGFTAIELETRPRISQDKETFTAFWVSFYAVYQPA</sequence>
<dbReference type="EMBL" id="JAEPRD010000030">
    <property type="protein sequence ID" value="KAG2206523.1"/>
    <property type="molecule type" value="Genomic_DNA"/>
</dbReference>
<dbReference type="Proteomes" id="UP000603453">
    <property type="component" value="Unassembled WGS sequence"/>
</dbReference>
<name>A0A8H7R9C5_9FUNG</name>
<organism evidence="6 7">
    <name type="scientific">Mucor saturninus</name>
    <dbReference type="NCBI Taxonomy" id="64648"/>
    <lineage>
        <taxon>Eukaryota</taxon>
        <taxon>Fungi</taxon>
        <taxon>Fungi incertae sedis</taxon>
        <taxon>Mucoromycota</taxon>
        <taxon>Mucoromycotina</taxon>
        <taxon>Mucoromycetes</taxon>
        <taxon>Mucorales</taxon>
        <taxon>Mucorineae</taxon>
        <taxon>Mucoraceae</taxon>
        <taxon>Mucor</taxon>
    </lineage>
</organism>
<dbReference type="Pfam" id="PF13649">
    <property type="entry name" value="Methyltransf_25"/>
    <property type="match status" value="1"/>
</dbReference>
<feature type="domain" description="Methyltransferase" evidence="5">
    <location>
        <begin position="82"/>
        <end position="177"/>
    </location>
</feature>
<gene>
    <name evidence="6" type="ORF">INT47_008540</name>
</gene>
<evidence type="ECO:0000256" key="1">
    <source>
        <dbReference type="ARBA" id="ARBA00005179"/>
    </source>
</evidence>
<evidence type="ECO:0000256" key="3">
    <source>
        <dbReference type="ARBA" id="ARBA00022691"/>
    </source>
</evidence>
<dbReference type="InterPro" id="IPR051654">
    <property type="entry name" value="Meroterpenoid_MTases"/>
</dbReference>
<dbReference type="PANTHER" id="PTHR35897:SF1">
    <property type="entry name" value="METHYLTRANSFERASE AUSD"/>
    <property type="match status" value="1"/>
</dbReference>
<evidence type="ECO:0000313" key="7">
    <source>
        <dbReference type="Proteomes" id="UP000603453"/>
    </source>
</evidence>
<evidence type="ECO:0000256" key="2">
    <source>
        <dbReference type="ARBA" id="ARBA00022679"/>
    </source>
</evidence>
<dbReference type="CDD" id="cd02440">
    <property type="entry name" value="AdoMet_MTases"/>
    <property type="match status" value="1"/>
</dbReference>
<comment type="caution">
    <text evidence="6">The sequence shown here is derived from an EMBL/GenBank/DDBJ whole genome shotgun (WGS) entry which is preliminary data.</text>
</comment>
<dbReference type="AlphaFoldDB" id="A0A8H7R9C5"/>
<dbReference type="GO" id="GO:0016740">
    <property type="term" value="F:transferase activity"/>
    <property type="evidence" value="ECO:0007669"/>
    <property type="project" value="UniProtKB-KW"/>
</dbReference>
<dbReference type="InterPro" id="IPR041698">
    <property type="entry name" value="Methyltransf_25"/>
</dbReference>
<evidence type="ECO:0000259" key="5">
    <source>
        <dbReference type="Pfam" id="PF13649"/>
    </source>
</evidence>
<protein>
    <recommendedName>
        <fullName evidence="5">Methyltransferase domain-containing protein</fullName>
    </recommendedName>
</protein>
<keyword evidence="3" id="KW-0949">S-adenosyl-L-methionine</keyword>
<comment type="pathway">
    <text evidence="1">Secondary metabolite biosynthesis.</text>
</comment>
<dbReference type="SUPFAM" id="SSF53335">
    <property type="entry name" value="S-adenosyl-L-methionine-dependent methyltransferases"/>
    <property type="match status" value="1"/>
</dbReference>
<keyword evidence="7" id="KW-1185">Reference proteome</keyword>
<comment type="similarity">
    <text evidence="4">Belongs to the class I-like SAM-binding methyltransferase superfamily.</text>
</comment>
<proteinExistence type="inferred from homology"/>
<dbReference type="OrthoDB" id="2094832at2759"/>
<dbReference type="PANTHER" id="PTHR35897">
    <property type="entry name" value="METHYLTRANSFERASE AUSD"/>
    <property type="match status" value="1"/>
</dbReference>
<accession>A0A8H7R9C5</accession>
<reference evidence="6" key="1">
    <citation type="submission" date="2020-12" db="EMBL/GenBank/DDBJ databases">
        <title>Metabolic potential, ecology and presence of endohyphal bacteria is reflected in genomic diversity of Mucoromycotina.</title>
        <authorList>
            <person name="Muszewska A."/>
            <person name="Okrasinska A."/>
            <person name="Steczkiewicz K."/>
            <person name="Drgas O."/>
            <person name="Orlowska M."/>
            <person name="Perlinska-Lenart U."/>
            <person name="Aleksandrzak-Piekarczyk T."/>
            <person name="Szatraj K."/>
            <person name="Zielenkiewicz U."/>
            <person name="Pilsyk S."/>
            <person name="Malc E."/>
            <person name="Mieczkowski P."/>
            <person name="Kruszewska J.S."/>
            <person name="Biernat P."/>
            <person name="Pawlowska J."/>
        </authorList>
    </citation>
    <scope>NUCLEOTIDE SEQUENCE</scope>
    <source>
        <strain evidence="6">WA0000017839</strain>
    </source>
</reference>
<keyword evidence="2" id="KW-0808">Transferase</keyword>
<dbReference type="InterPro" id="IPR029063">
    <property type="entry name" value="SAM-dependent_MTases_sf"/>
</dbReference>
<dbReference type="Gene3D" id="3.40.50.150">
    <property type="entry name" value="Vaccinia Virus protein VP39"/>
    <property type="match status" value="1"/>
</dbReference>
<evidence type="ECO:0000256" key="4">
    <source>
        <dbReference type="ARBA" id="ARBA00038314"/>
    </source>
</evidence>
<evidence type="ECO:0000313" key="6">
    <source>
        <dbReference type="EMBL" id="KAG2206523.1"/>
    </source>
</evidence>